<feature type="transmembrane region" description="Helical" evidence="1">
    <location>
        <begin position="20"/>
        <end position="39"/>
    </location>
</feature>
<evidence type="ECO:0000256" key="1">
    <source>
        <dbReference type="SAM" id="Phobius"/>
    </source>
</evidence>
<evidence type="ECO:0000313" key="3">
    <source>
        <dbReference type="Proteomes" id="UP001150924"/>
    </source>
</evidence>
<organism evidence="2 3">
    <name type="scientific">Nannocystis pusilla</name>
    <dbReference type="NCBI Taxonomy" id="889268"/>
    <lineage>
        <taxon>Bacteria</taxon>
        <taxon>Pseudomonadati</taxon>
        <taxon>Myxococcota</taxon>
        <taxon>Polyangia</taxon>
        <taxon>Nannocystales</taxon>
        <taxon>Nannocystaceae</taxon>
        <taxon>Nannocystis</taxon>
    </lineage>
</organism>
<dbReference type="EMBL" id="JAPNKE010000002">
    <property type="protein sequence ID" value="MCY1010128.1"/>
    <property type="molecule type" value="Genomic_DNA"/>
</dbReference>
<dbReference type="AlphaFoldDB" id="A0A9X3F2B2"/>
<dbReference type="RefSeq" id="WP_267772956.1">
    <property type="nucleotide sequence ID" value="NZ_JAPNKE010000002.1"/>
</dbReference>
<evidence type="ECO:0000313" key="2">
    <source>
        <dbReference type="EMBL" id="MCY1010128.1"/>
    </source>
</evidence>
<keyword evidence="1" id="KW-0472">Membrane</keyword>
<protein>
    <submittedName>
        <fullName evidence="2">Uncharacterized protein</fullName>
    </submittedName>
</protein>
<keyword evidence="3" id="KW-1185">Reference proteome</keyword>
<keyword evidence="1" id="KW-1133">Transmembrane helix</keyword>
<gene>
    <name evidence="2" type="ORF">OV079_32090</name>
</gene>
<comment type="caution">
    <text evidence="2">The sequence shown here is derived from an EMBL/GenBank/DDBJ whole genome shotgun (WGS) entry which is preliminary data.</text>
</comment>
<reference evidence="2" key="1">
    <citation type="submission" date="2022-11" db="EMBL/GenBank/DDBJ databases">
        <title>Minimal conservation of predation-associated metabolite biosynthetic gene clusters underscores biosynthetic potential of Myxococcota including descriptions for ten novel species: Archangium lansinium sp. nov., Myxococcus landrumus sp. nov., Nannocystis bai.</title>
        <authorList>
            <person name="Ahearne A."/>
            <person name="Stevens C."/>
            <person name="Phillips K."/>
        </authorList>
    </citation>
    <scope>NUCLEOTIDE SEQUENCE</scope>
    <source>
        <strain evidence="2">Na p29</strain>
    </source>
</reference>
<feature type="transmembrane region" description="Helical" evidence="1">
    <location>
        <begin position="86"/>
        <end position="106"/>
    </location>
</feature>
<proteinExistence type="predicted"/>
<name>A0A9X3F2B2_9BACT</name>
<sequence>MVVDADVPSRWRRHGRIMHVLSMVAGGLCVLLVVHPSLGYAPRGSVIAGADLRWEIMEIVWWLFLAMGATASVVVALLPSATPRPLWYVVPYMLGAVVAYKMLPIIDRYY</sequence>
<keyword evidence="1" id="KW-0812">Transmembrane</keyword>
<accession>A0A9X3F2B2</accession>
<feature type="transmembrane region" description="Helical" evidence="1">
    <location>
        <begin position="59"/>
        <end position="79"/>
    </location>
</feature>
<dbReference type="Proteomes" id="UP001150924">
    <property type="component" value="Unassembled WGS sequence"/>
</dbReference>